<evidence type="ECO:0000313" key="3">
    <source>
        <dbReference type="Proteomes" id="UP000694546"/>
    </source>
</evidence>
<name>A0A8C5CXA6_GADMO</name>
<proteinExistence type="predicted"/>
<evidence type="ECO:0000313" key="2">
    <source>
        <dbReference type="Ensembl" id="ENSGMOP00000067001.1"/>
    </source>
</evidence>
<dbReference type="AlphaFoldDB" id="A0A8C5CXA6"/>
<dbReference type="Proteomes" id="UP000694546">
    <property type="component" value="Chromosome 8"/>
</dbReference>
<dbReference type="Pfam" id="PF00078">
    <property type="entry name" value="RVT_1"/>
    <property type="match status" value="1"/>
</dbReference>
<protein>
    <recommendedName>
        <fullName evidence="1">Reverse transcriptase domain-containing protein</fullName>
    </recommendedName>
</protein>
<keyword evidence="3" id="KW-1185">Reference proteome</keyword>
<dbReference type="PANTHER" id="PTHR33332">
    <property type="entry name" value="REVERSE TRANSCRIPTASE DOMAIN-CONTAINING PROTEIN"/>
    <property type="match status" value="1"/>
</dbReference>
<organism evidence="2 3">
    <name type="scientific">Gadus morhua</name>
    <name type="common">Atlantic cod</name>
    <dbReference type="NCBI Taxonomy" id="8049"/>
    <lineage>
        <taxon>Eukaryota</taxon>
        <taxon>Metazoa</taxon>
        <taxon>Chordata</taxon>
        <taxon>Craniata</taxon>
        <taxon>Vertebrata</taxon>
        <taxon>Euteleostomi</taxon>
        <taxon>Actinopterygii</taxon>
        <taxon>Neopterygii</taxon>
        <taxon>Teleostei</taxon>
        <taxon>Neoteleostei</taxon>
        <taxon>Acanthomorphata</taxon>
        <taxon>Zeiogadaria</taxon>
        <taxon>Gadariae</taxon>
        <taxon>Gadiformes</taxon>
        <taxon>Gadoidei</taxon>
        <taxon>Gadidae</taxon>
        <taxon>Gadus</taxon>
    </lineage>
</organism>
<sequence>CVSDPGNVVIVVLLDLNAAFDTIDHTVLLEKLLNDYGVTGSAMQWMKSYLEKRYFCVKIDDTLSSFLELLIGVPQGSLLGQSIFILYIKAPQKIAGEYGLDIQLYADDSQLYISFHPNRASEFTDVRDRTNRCLAEIKVWMVNNFMKLNESKTELLVLGKSHVLKQCELNVSLQFGSTTILPTECKGDSWKSLGVLSPPWGLDFKDLADTTFKGTQRKTDALLESNVAYSEIEYERQTN</sequence>
<dbReference type="GeneTree" id="ENSGT01120000271879"/>
<accession>A0A8C5CXA6</accession>
<evidence type="ECO:0000259" key="1">
    <source>
        <dbReference type="PROSITE" id="PS50878"/>
    </source>
</evidence>
<dbReference type="PROSITE" id="PS50878">
    <property type="entry name" value="RT_POL"/>
    <property type="match status" value="1"/>
</dbReference>
<dbReference type="InterPro" id="IPR000477">
    <property type="entry name" value="RT_dom"/>
</dbReference>
<reference evidence="2" key="2">
    <citation type="submission" date="2025-09" db="UniProtKB">
        <authorList>
            <consortium name="Ensembl"/>
        </authorList>
    </citation>
    <scope>IDENTIFICATION</scope>
</reference>
<dbReference type="OMA" id="TSHSWAR"/>
<reference evidence="2" key="1">
    <citation type="submission" date="2025-08" db="UniProtKB">
        <authorList>
            <consortium name="Ensembl"/>
        </authorList>
    </citation>
    <scope>IDENTIFICATION</scope>
</reference>
<feature type="domain" description="Reverse transcriptase" evidence="1">
    <location>
        <begin position="1"/>
        <end position="180"/>
    </location>
</feature>
<dbReference type="Ensembl" id="ENSGMOT00000054153.1">
    <property type="protein sequence ID" value="ENSGMOP00000067001.1"/>
    <property type="gene ID" value="ENSGMOG00000022280.1"/>
</dbReference>